<dbReference type="RefSeq" id="WP_201658172.1">
    <property type="nucleotide sequence ID" value="NZ_JAEQNC010000006.1"/>
</dbReference>
<dbReference type="Pfam" id="PF13279">
    <property type="entry name" value="4HBT_2"/>
    <property type="match status" value="1"/>
</dbReference>
<dbReference type="AlphaFoldDB" id="A0A936YLQ4"/>
<comment type="caution">
    <text evidence="1">The sequence shown here is derived from an EMBL/GenBank/DDBJ whole genome shotgun (WGS) entry which is preliminary data.</text>
</comment>
<dbReference type="InterPro" id="IPR029069">
    <property type="entry name" value="HotDog_dom_sf"/>
</dbReference>
<evidence type="ECO:0000313" key="1">
    <source>
        <dbReference type="EMBL" id="MBL0372794.1"/>
    </source>
</evidence>
<keyword evidence="2" id="KW-1185">Reference proteome</keyword>
<dbReference type="EMBL" id="JAEQNC010000006">
    <property type="protein sequence ID" value="MBL0372794.1"/>
    <property type="molecule type" value="Genomic_DNA"/>
</dbReference>
<dbReference type="Gene3D" id="3.10.129.10">
    <property type="entry name" value="Hotdog Thioesterase"/>
    <property type="match status" value="1"/>
</dbReference>
<accession>A0A936YLQ4</accession>
<name>A0A936YLQ4_9HYPH</name>
<evidence type="ECO:0000313" key="2">
    <source>
        <dbReference type="Proteomes" id="UP000633219"/>
    </source>
</evidence>
<gene>
    <name evidence="1" type="ORF">JJB09_12215</name>
</gene>
<organism evidence="1 2">
    <name type="scientific">Rhizobium setariae</name>
    <dbReference type="NCBI Taxonomy" id="2801340"/>
    <lineage>
        <taxon>Bacteria</taxon>
        <taxon>Pseudomonadati</taxon>
        <taxon>Pseudomonadota</taxon>
        <taxon>Alphaproteobacteria</taxon>
        <taxon>Hyphomicrobiales</taxon>
        <taxon>Rhizobiaceae</taxon>
        <taxon>Rhizobium/Agrobacterium group</taxon>
        <taxon>Rhizobium</taxon>
    </lineage>
</organism>
<reference evidence="1" key="1">
    <citation type="submission" date="2021-01" db="EMBL/GenBank/DDBJ databases">
        <title>Rhizobium sp. strain KVB221 16S ribosomal RNA gene Genome sequencing and assembly.</title>
        <authorList>
            <person name="Kang M."/>
        </authorList>
    </citation>
    <scope>NUCLEOTIDE SEQUENCE</scope>
    <source>
        <strain evidence="1">KVB221</strain>
    </source>
</reference>
<dbReference type="CDD" id="cd00586">
    <property type="entry name" value="4HBT"/>
    <property type="match status" value="1"/>
</dbReference>
<dbReference type="Proteomes" id="UP000633219">
    <property type="component" value="Unassembled WGS sequence"/>
</dbReference>
<proteinExistence type="predicted"/>
<protein>
    <submittedName>
        <fullName evidence="1">Acyl-CoA thioesterase</fullName>
    </submittedName>
</protein>
<sequence length="137" mass="15137">MYSAIRPLHFGDCDPSGIAYYPSYLKLMDSVVEDFFASLGAPRKEMIDDRKIGTPTLTLDLTFVKPGFHGSDLTFDIRVTRIGGSSLDLEHTVSANGNTLWSARQRLVATSLKTHKACAWPDDIRAALSHHLETNNA</sequence>
<dbReference type="SUPFAM" id="SSF54637">
    <property type="entry name" value="Thioesterase/thiol ester dehydrase-isomerase"/>
    <property type="match status" value="1"/>
</dbReference>